<organism evidence="8 9">
    <name type="scientific">Sulfobacillus harzensis</name>
    <dbReference type="NCBI Taxonomy" id="2729629"/>
    <lineage>
        <taxon>Bacteria</taxon>
        <taxon>Bacillati</taxon>
        <taxon>Bacillota</taxon>
        <taxon>Clostridia</taxon>
        <taxon>Eubacteriales</taxon>
        <taxon>Clostridiales Family XVII. Incertae Sedis</taxon>
        <taxon>Sulfobacillus</taxon>
    </lineage>
</organism>
<dbReference type="InterPro" id="IPR011605">
    <property type="entry name" value="NusB_fam"/>
</dbReference>
<comment type="caution">
    <text evidence="8">The sequence shown here is derived from an EMBL/GenBank/DDBJ whole genome shotgun (WGS) entry which is preliminary data.</text>
</comment>
<dbReference type="GO" id="GO:0006353">
    <property type="term" value="P:DNA-templated transcription termination"/>
    <property type="evidence" value="ECO:0007669"/>
    <property type="project" value="UniProtKB-UniRule"/>
</dbReference>
<keyword evidence="5 6" id="KW-0804">Transcription</keyword>
<dbReference type="InterPro" id="IPR006027">
    <property type="entry name" value="NusB_RsmB_TIM44"/>
</dbReference>
<dbReference type="GO" id="GO:0005829">
    <property type="term" value="C:cytosol"/>
    <property type="evidence" value="ECO:0007669"/>
    <property type="project" value="TreeGrafter"/>
</dbReference>
<dbReference type="PANTHER" id="PTHR11078">
    <property type="entry name" value="N UTILIZATION SUBSTANCE PROTEIN B-RELATED"/>
    <property type="match status" value="1"/>
</dbReference>
<dbReference type="GO" id="GO:0003723">
    <property type="term" value="F:RNA binding"/>
    <property type="evidence" value="ECO:0007669"/>
    <property type="project" value="UniProtKB-UniRule"/>
</dbReference>
<evidence type="ECO:0000256" key="6">
    <source>
        <dbReference type="HAMAP-Rule" id="MF_00073"/>
    </source>
</evidence>
<name>A0A7Y0Q173_9FIRM</name>
<dbReference type="HAMAP" id="MF_00073">
    <property type="entry name" value="NusB"/>
    <property type="match status" value="1"/>
</dbReference>
<gene>
    <name evidence="6 8" type="primary">nusB</name>
    <name evidence="8" type="ORF">HIJ39_02105</name>
</gene>
<feature type="domain" description="NusB/RsmB/TIM44" evidence="7">
    <location>
        <begin position="5"/>
        <end position="127"/>
    </location>
</feature>
<dbReference type="GO" id="GO:0031564">
    <property type="term" value="P:transcription antitermination"/>
    <property type="evidence" value="ECO:0007669"/>
    <property type="project" value="UniProtKB-KW"/>
</dbReference>
<evidence type="ECO:0000256" key="1">
    <source>
        <dbReference type="ARBA" id="ARBA00005952"/>
    </source>
</evidence>
<dbReference type="EMBL" id="JABBVZ010000004">
    <property type="protein sequence ID" value="NMP21152.1"/>
    <property type="molecule type" value="Genomic_DNA"/>
</dbReference>
<proteinExistence type="inferred from homology"/>
<dbReference type="Gene3D" id="1.10.940.10">
    <property type="entry name" value="NusB-like"/>
    <property type="match status" value="1"/>
</dbReference>
<dbReference type="Proteomes" id="UP000533476">
    <property type="component" value="Unassembled WGS sequence"/>
</dbReference>
<keyword evidence="4 6" id="KW-0805">Transcription regulation</keyword>
<sequence>MARHHARELALKILFEYDLAQATLPRVLDRTLDGASETDRAYARQLVEGTVARQKTLDEWISAAARDWRIHRMPAIDRNILRLGAYEMAEEPDIPISVIIDEAVELAQAYSTDQAKKFVNGVLASIATQVRPEGDPDRPHS</sequence>
<dbReference type="PANTHER" id="PTHR11078:SF3">
    <property type="entry name" value="ANTITERMINATION NUSB DOMAIN-CONTAINING PROTEIN"/>
    <property type="match status" value="1"/>
</dbReference>
<keyword evidence="9" id="KW-1185">Reference proteome</keyword>
<comment type="similarity">
    <text evidence="1 6">Belongs to the NusB family.</text>
</comment>
<dbReference type="RefSeq" id="WP_169096196.1">
    <property type="nucleotide sequence ID" value="NZ_JABBVZ010000004.1"/>
</dbReference>
<dbReference type="Pfam" id="PF01029">
    <property type="entry name" value="NusB"/>
    <property type="match status" value="1"/>
</dbReference>
<dbReference type="SUPFAM" id="SSF48013">
    <property type="entry name" value="NusB-like"/>
    <property type="match status" value="1"/>
</dbReference>
<accession>A0A7Y0Q173</accession>
<evidence type="ECO:0000256" key="5">
    <source>
        <dbReference type="ARBA" id="ARBA00023163"/>
    </source>
</evidence>
<dbReference type="AlphaFoldDB" id="A0A7Y0Q173"/>
<evidence type="ECO:0000256" key="3">
    <source>
        <dbReference type="ARBA" id="ARBA00022884"/>
    </source>
</evidence>
<evidence type="ECO:0000313" key="9">
    <source>
        <dbReference type="Proteomes" id="UP000533476"/>
    </source>
</evidence>
<protein>
    <recommendedName>
        <fullName evidence="6">Transcription antitermination protein NusB</fullName>
    </recommendedName>
    <alternativeName>
        <fullName evidence="6">Antitermination factor NusB</fullName>
    </alternativeName>
</protein>
<evidence type="ECO:0000256" key="2">
    <source>
        <dbReference type="ARBA" id="ARBA00022814"/>
    </source>
</evidence>
<keyword evidence="2 6" id="KW-0889">Transcription antitermination</keyword>
<dbReference type="NCBIfam" id="TIGR01951">
    <property type="entry name" value="nusB"/>
    <property type="match status" value="1"/>
</dbReference>
<evidence type="ECO:0000313" key="8">
    <source>
        <dbReference type="EMBL" id="NMP21152.1"/>
    </source>
</evidence>
<reference evidence="8 9" key="1">
    <citation type="submission" date="2020-04" db="EMBL/GenBank/DDBJ databases">
        <authorList>
            <person name="Zhang R."/>
            <person name="Schippers A."/>
        </authorList>
    </citation>
    <scope>NUCLEOTIDE SEQUENCE [LARGE SCALE GENOMIC DNA]</scope>
    <source>
        <strain evidence="8 9">DSM 109850</strain>
    </source>
</reference>
<evidence type="ECO:0000259" key="7">
    <source>
        <dbReference type="Pfam" id="PF01029"/>
    </source>
</evidence>
<evidence type="ECO:0000256" key="4">
    <source>
        <dbReference type="ARBA" id="ARBA00023015"/>
    </source>
</evidence>
<keyword evidence="3 6" id="KW-0694">RNA-binding</keyword>
<dbReference type="InterPro" id="IPR035926">
    <property type="entry name" value="NusB-like_sf"/>
</dbReference>
<comment type="function">
    <text evidence="6">Involved in transcription antitermination. Required for transcription of ribosomal RNA (rRNA) genes. Binds specifically to the boxA antiterminator sequence of the ribosomal RNA (rrn) operons.</text>
</comment>